<comment type="caution">
    <text evidence="3">The sequence shown here is derived from an EMBL/GenBank/DDBJ whole genome shotgun (WGS) entry which is preliminary data.</text>
</comment>
<dbReference type="Pfam" id="PF14111">
    <property type="entry name" value="DUF4283"/>
    <property type="match status" value="1"/>
</dbReference>
<feature type="region of interest" description="Disordered" evidence="1">
    <location>
        <begin position="1"/>
        <end position="25"/>
    </location>
</feature>
<dbReference type="EMBL" id="CACVBM020001058">
    <property type="protein sequence ID" value="CAA7027576.1"/>
    <property type="molecule type" value="Genomic_DNA"/>
</dbReference>
<name>A0A6D2IFC4_9BRAS</name>
<reference evidence="3" key="1">
    <citation type="submission" date="2020-01" db="EMBL/GenBank/DDBJ databases">
        <authorList>
            <person name="Mishra B."/>
        </authorList>
    </citation>
    <scope>NUCLEOTIDE SEQUENCE [LARGE SCALE GENOMIC DNA]</scope>
</reference>
<proteinExistence type="predicted"/>
<dbReference type="Proteomes" id="UP000467841">
    <property type="component" value="Unassembled WGS sequence"/>
</dbReference>
<feature type="domain" description="DUF4283" evidence="2">
    <location>
        <begin position="41"/>
        <end position="107"/>
    </location>
</feature>
<sequence>MNNGSDNVHQGASSSQTRRRLDLGEEEELIQIPNCDMGRAAEKFKNTLIGRMFHKEGRSMDAIIGMLPKPKIWDVEGRVHGINLRNGQFQFNFDNEEDMAKVLRKRP</sequence>
<evidence type="ECO:0000313" key="4">
    <source>
        <dbReference type="Proteomes" id="UP000467841"/>
    </source>
</evidence>
<evidence type="ECO:0000259" key="2">
    <source>
        <dbReference type="Pfam" id="PF14111"/>
    </source>
</evidence>
<keyword evidence="4" id="KW-1185">Reference proteome</keyword>
<feature type="compositionally biased region" description="Polar residues" evidence="1">
    <location>
        <begin position="1"/>
        <end position="16"/>
    </location>
</feature>
<evidence type="ECO:0000313" key="3">
    <source>
        <dbReference type="EMBL" id="CAA7027576.1"/>
    </source>
</evidence>
<dbReference type="OrthoDB" id="1736272at2759"/>
<gene>
    <name evidence="3" type="ORF">MERR_LOCUS14811</name>
</gene>
<accession>A0A6D2IFC4</accession>
<dbReference type="AlphaFoldDB" id="A0A6D2IFC4"/>
<evidence type="ECO:0000256" key="1">
    <source>
        <dbReference type="SAM" id="MobiDB-lite"/>
    </source>
</evidence>
<organism evidence="3 4">
    <name type="scientific">Microthlaspi erraticum</name>
    <dbReference type="NCBI Taxonomy" id="1685480"/>
    <lineage>
        <taxon>Eukaryota</taxon>
        <taxon>Viridiplantae</taxon>
        <taxon>Streptophyta</taxon>
        <taxon>Embryophyta</taxon>
        <taxon>Tracheophyta</taxon>
        <taxon>Spermatophyta</taxon>
        <taxon>Magnoliopsida</taxon>
        <taxon>eudicotyledons</taxon>
        <taxon>Gunneridae</taxon>
        <taxon>Pentapetalae</taxon>
        <taxon>rosids</taxon>
        <taxon>malvids</taxon>
        <taxon>Brassicales</taxon>
        <taxon>Brassicaceae</taxon>
        <taxon>Coluteocarpeae</taxon>
        <taxon>Microthlaspi</taxon>
    </lineage>
</organism>
<protein>
    <recommendedName>
        <fullName evidence="2">DUF4283 domain-containing protein</fullName>
    </recommendedName>
</protein>
<dbReference type="InterPro" id="IPR025558">
    <property type="entry name" value="DUF4283"/>
</dbReference>